<organism evidence="6 7">
    <name type="scientific">Salinispora arenicola</name>
    <dbReference type="NCBI Taxonomy" id="168697"/>
    <lineage>
        <taxon>Bacteria</taxon>
        <taxon>Bacillati</taxon>
        <taxon>Actinomycetota</taxon>
        <taxon>Actinomycetes</taxon>
        <taxon>Micromonosporales</taxon>
        <taxon>Micromonosporaceae</taxon>
        <taxon>Salinispora</taxon>
    </lineage>
</organism>
<evidence type="ECO:0000256" key="3">
    <source>
        <dbReference type="ARBA" id="ARBA00023163"/>
    </source>
</evidence>
<dbReference type="Gene3D" id="1.10.357.10">
    <property type="entry name" value="Tetracycline Repressor, domain 2"/>
    <property type="match status" value="1"/>
</dbReference>
<proteinExistence type="predicted"/>
<comment type="caution">
    <text evidence="6">The sequence shown here is derived from an EMBL/GenBank/DDBJ whole genome shotgun (WGS) entry which is preliminary data.</text>
</comment>
<keyword evidence="1" id="KW-0805">Transcription regulation</keyword>
<evidence type="ECO:0000256" key="1">
    <source>
        <dbReference type="ARBA" id="ARBA00023015"/>
    </source>
</evidence>
<dbReference type="PANTHER" id="PTHR30055">
    <property type="entry name" value="HTH-TYPE TRANSCRIPTIONAL REGULATOR RUTR"/>
    <property type="match status" value="1"/>
</dbReference>
<accession>A0ABQ4JUN5</accession>
<evidence type="ECO:0000313" key="6">
    <source>
        <dbReference type="EMBL" id="GIM86675.1"/>
    </source>
</evidence>
<dbReference type="InterPro" id="IPR050109">
    <property type="entry name" value="HTH-type_TetR-like_transc_reg"/>
</dbReference>
<feature type="DNA-binding region" description="H-T-H motif" evidence="4">
    <location>
        <begin position="93"/>
        <end position="112"/>
    </location>
</feature>
<sequence length="265" mass="28442">MARYFTPLAPPFTVSGVPLPSPCTRDPSRYASPAVLSRQGQGRGSTAVAPRRAHGTRLATVVNMYVPEDRTAKAIIRDVALELFSEQWPAAASLKQVAERAKVSQSLIIKHYGSREGLVAAVDAHVLGMLGNALEVLADTSGTGPPDRFLASADALSAPATTRYLAHLLVGTTTRSVEAYRMVQGFTDSLVRRMAEAGAVAEDTDRAQLAVVLLAHELSIILLRDRIADVLGADPVGRDGLRRWWDTIDRLYAGTAIRHPSPPTA</sequence>
<dbReference type="EMBL" id="BOQM01000027">
    <property type="protein sequence ID" value="GIM86675.1"/>
    <property type="molecule type" value="Genomic_DNA"/>
</dbReference>
<dbReference type="InterPro" id="IPR009057">
    <property type="entry name" value="Homeodomain-like_sf"/>
</dbReference>
<name>A0ABQ4JUN5_SALAC</name>
<evidence type="ECO:0000259" key="5">
    <source>
        <dbReference type="PROSITE" id="PS50977"/>
    </source>
</evidence>
<protein>
    <recommendedName>
        <fullName evidence="5">HTH tetR-type domain-containing protein</fullName>
    </recommendedName>
</protein>
<dbReference type="SUPFAM" id="SSF46689">
    <property type="entry name" value="Homeodomain-like"/>
    <property type="match status" value="1"/>
</dbReference>
<feature type="domain" description="HTH tetR-type" evidence="5">
    <location>
        <begin position="70"/>
        <end position="130"/>
    </location>
</feature>
<keyword evidence="3" id="KW-0804">Transcription</keyword>
<dbReference type="PANTHER" id="PTHR30055:SF234">
    <property type="entry name" value="HTH-TYPE TRANSCRIPTIONAL REGULATOR BETI"/>
    <property type="match status" value="1"/>
</dbReference>
<keyword evidence="2 4" id="KW-0238">DNA-binding</keyword>
<keyword evidence="7" id="KW-1185">Reference proteome</keyword>
<evidence type="ECO:0000313" key="7">
    <source>
        <dbReference type="Proteomes" id="UP000677457"/>
    </source>
</evidence>
<dbReference type="InterPro" id="IPR001647">
    <property type="entry name" value="HTH_TetR"/>
</dbReference>
<evidence type="ECO:0000256" key="2">
    <source>
        <dbReference type="ARBA" id="ARBA00023125"/>
    </source>
</evidence>
<dbReference type="PROSITE" id="PS50977">
    <property type="entry name" value="HTH_TETR_2"/>
    <property type="match status" value="1"/>
</dbReference>
<gene>
    <name evidence="6" type="ORF">Sar04_34110</name>
</gene>
<evidence type="ECO:0000256" key="4">
    <source>
        <dbReference type="PROSITE-ProRule" id="PRU00335"/>
    </source>
</evidence>
<dbReference type="Pfam" id="PF00440">
    <property type="entry name" value="TetR_N"/>
    <property type="match status" value="1"/>
</dbReference>
<reference evidence="6 7" key="1">
    <citation type="submission" date="2021-03" db="EMBL/GenBank/DDBJ databases">
        <title>Whole genome shotgun sequence of Salinispora arenicola NBRC 105043.</title>
        <authorList>
            <person name="Komaki H."/>
            <person name="Tamura T."/>
        </authorList>
    </citation>
    <scope>NUCLEOTIDE SEQUENCE [LARGE SCALE GENOMIC DNA]</scope>
    <source>
        <strain evidence="6 7">NBRC 105043</strain>
    </source>
</reference>
<dbReference type="Proteomes" id="UP000677457">
    <property type="component" value="Unassembled WGS sequence"/>
</dbReference>